<dbReference type="RefSeq" id="WP_092723072.1">
    <property type="nucleotide sequence ID" value="NZ_FNGW01000002.1"/>
</dbReference>
<dbReference type="EMBL" id="FNGW01000002">
    <property type="protein sequence ID" value="SDL48464.1"/>
    <property type="molecule type" value="Genomic_DNA"/>
</dbReference>
<name>A0A1G9KG26_9FIRM</name>
<reference evidence="1 2" key="1">
    <citation type="submission" date="2016-10" db="EMBL/GenBank/DDBJ databases">
        <authorList>
            <person name="de Groot N.N."/>
        </authorList>
    </citation>
    <scope>NUCLEOTIDE SEQUENCE [LARGE SCALE GENOMIC DNA]</scope>
    <source>
        <strain evidence="1 2">DSM 797</strain>
    </source>
</reference>
<sequence length="177" mass="20211">MYLPNRIVKILANINKSYIIYYTKGKISSVIIDSENIKIEACTDGYCINLKGSKVILNDLKSIEPLLHKVCTHNKNDENKSKLKIADSLVEIFSNNEKTFAVKYLKGNIVSIIMDEHKLAINKTSAGYLMKVNNKNIAVESFAAIKKLLLKMNIIKEKQKTKNNENKIYFEQLKLDI</sequence>
<evidence type="ECO:0000313" key="1">
    <source>
        <dbReference type="EMBL" id="SDL48464.1"/>
    </source>
</evidence>
<organism evidence="1 2">
    <name type="scientific">Romboutsia lituseburensis DSM 797</name>
    <dbReference type="NCBI Taxonomy" id="1121325"/>
    <lineage>
        <taxon>Bacteria</taxon>
        <taxon>Bacillati</taxon>
        <taxon>Bacillota</taxon>
        <taxon>Clostridia</taxon>
        <taxon>Peptostreptococcales</taxon>
        <taxon>Peptostreptococcaceae</taxon>
        <taxon>Romboutsia</taxon>
    </lineage>
</organism>
<accession>A0A1G9KG26</accession>
<protein>
    <submittedName>
        <fullName evidence="1">Uncharacterized protein</fullName>
    </submittedName>
</protein>
<keyword evidence="2" id="KW-1185">Reference proteome</keyword>
<dbReference type="AlphaFoldDB" id="A0A1G9KG26"/>
<dbReference type="STRING" id="1121325.SAMN04515677_102125"/>
<proteinExistence type="predicted"/>
<evidence type="ECO:0000313" key="2">
    <source>
        <dbReference type="Proteomes" id="UP000199068"/>
    </source>
</evidence>
<gene>
    <name evidence="1" type="ORF">SAMN04515677_102125</name>
</gene>
<dbReference type="Proteomes" id="UP000199068">
    <property type="component" value="Unassembled WGS sequence"/>
</dbReference>